<evidence type="ECO:0000313" key="3">
    <source>
        <dbReference type="Proteomes" id="UP000242146"/>
    </source>
</evidence>
<feature type="region of interest" description="Disordered" evidence="1">
    <location>
        <begin position="179"/>
        <end position="235"/>
    </location>
</feature>
<accession>A0A1X2GQ99</accession>
<dbReference type="Proteomes" id="UP000242146">
    <property type="component" value="Unassembled WGS sequence"/>
</dbReference>
<feature type="region of interest" description="Disordered" evidence="1">
    <location>
        <begin position="91"/>
        <end position="142"/>
    </location>
</feature>
<comment type="caution">
    <text evidence="2">The sequence shown here is derived from an EMBL/GenBank/DDBJ whole genome shotgun (WGS) entry which is preliminary data.</text>
</comment>
<evidence type="ECO:0000313" key="2">
    <source>
        <dbReference type="EMBL" id="ORX58912.1"/>
    </source>
</evidence>
<organism evidence="2 3">
    <name type="scientific">Hesseltinella vesiculosa</name>
    <dbReference type="NCBI Taxonomy" id="101127"/>
    <lineage>
        <taxon>Eukaryota</taxon>
        <taxon>Fungi</taxon>
        <taxon>Fungi incertae sedis</taxon>
        <taxon>Mucoromycota</taxon>
        <taxon>Mucoromycotina</taxon>
        <taxon>Mucoromycetes</taxon>
        <taxon>Mucorales</taxon>
        <taxon>Cunninghamellaceae</taxon>
        <taxon>Hesseltinella</taxon>
    </lineage>
</organism>
<name>A0A1X2GQ99_9FUNG</name>
<dbReference type="AlphaFoldDB" id="A0A1X2GQ99"/>
<protein>
    <submittedName>
        <fullName evidence="2">Uncharacterized protein</fullName>
    </submittedName>
</protein>
<feature type="compositionally biased region" description="Polar residues" evidence="1">
    <location>
        <begin position="91"/>
        <end position="110"/>
    </location>
</feature>
<proteinExistence type="predicted"/>
<feature type="compositionally biased region" description="Acidic residues" evidence="1">
    <location>
        <begin position="183"/>
        <end position="209"/>
    </location>
</feature>
<sequence length="274" mass="29869">QVTTFVGDDHLHESLAGLSIGEKNKDTVSTIDSHSPENDSHLDAPSHVNEPNANNATLQANDTDIKSNMNPIEGDSISTLADAIETMKLSSVTVPDQESAPPTSVTTSTEAIPPSSPSVADAEMEDDQVNSDKADGGSYVSSDYEEVCPGCCGCLHPYFPFGYPLPTYAYDEMLTMDEDKNDTSCSEDEEEEDDDESGTDSELDSDDTDEKMSSEASDDDPFEEQSTHVVTNEKRKGVTYSQFIQELKDNLPDVIHLLDSLGENEPPKKKQKHH</sequence>
<feature type="non-terminal residue" evidence="2">
    <location>
        <position position="1"/>
    </location>
</feature>
<gene>
    <name evidence="2" type="ORF">DM01DRAFT_1400297</name>
</gene>
<feature type="region of interest" description="Disordered" evidence="1">
    <location>
        <begin position="22"/>
        <end position="55"/>
    </location>
</feature>
<evidence type="ECO:0000256" key="1">
    <source>
        <dbReference type="SAM" id="MobiDB-lite"/>
    </source>
</evidence>
<keyword evidence="3" id="KW-1185">Reference proteome</keyword>
<reference evidence="2 3" key="1">
    <citation type="submission" date="2016-07" db="EMBL/GenBank/DDBJ databases">
        <title>Pervasive Adenine N6-methylation of Active Genes in Fungi.</title>
        <authorList>
            <consortium name="DOE Joint Genome Institute"/>
            <person name="Mondo S.J."/>
            <person name="Dannebaum R.O."/>
            <person name="Kuo R.C."/>
            <person name="Labutti K."/>
            <person name="Haridas S."/>
            <person name="Kuo A."/>
            <person name="Salamov A."/>
            <person name="Ahrendt S.R."/>
            <person name="Lipzen A."/>
            <person name="Sullivan W."/>
            <person name="Andreopoulos W.B."/>
            <person name="Clum A."/>
            <person name="Lindquist E."/>
            <person name="Daum C."/>
            <person name="Ramamoorthy G.K."/>
            <person name="Gryganskyi A."/>
            <person name="Culley D."/>
            <person name="Magnuson J.K."/>
            <person name="James T.Y."/>
            <person name="O'Malley M.A."/>
            <person name="Stajich J.E."/>
            <person name="Spatafora J.W."/>
            <person name="Visel A."/>
            <person name="Grigoriev I.V."/>
        </authorList>
    </citation>
    <scope>NUCLEOTIDE SEQUENCE [LARGE SCALE GENOMIC DNA]</scope>
    <source>
        <strain evidence="2 3">NRRL 3301</strain>
    </source>
</reference>
<feature type="compositionally biased region" description="Basic and acidic residues" evidence="1">
    <location>
        <begin position="34"/>
        <end position="44"/>
    </location>
</feature>
<dbReference type="EMBL" id="MCGT01000006">
    <property type="protein sequence ID" value="ORX58912.1"/>
    <property type="molecule type" value="Genomic_DNA"/>
</dbReference>